<name>A0AAP9H7I4_9GAMM</name>
<reference evidence="1" key="3">
    <citation type="submission" date="2023-07" db="EMBL/GenBank/DDBJ databases">
        <title>The extreme plant-growth-promoting properties of Pantoea phytobeneficialis PF55 revealed by functional and genomic analysis.</title>
        <authorList>
            <person name="Nascimento F.X."/>
            <person name="Marcio R.J."/>
        </authorList>
    </citation>
    <scope>NUCLEOTIDE SEQUENCE</scope>
    <source>
        <strain evidence="1">PF55</strain>
    </source>
</reference>
<reference evidence="2" key="2">
    <citation type="journal article" date="2020" name="Environ. Microbiol.">
        <title>The extreme plant-growth-promoting properties of Pantoea phytobeneficialis MSR2 revealed by functional and genomic analysis.</title>
        <authorList>
            <person name="Nascimento F.X."/>
            <person name="Hernandez A.G."/>
            <person name="Glick B.R."/>
            <person name="Rossi M.J."/>
        </authorList>
    </citation>
    <scope>NUCLEOTIDE SEQUENCE</scope>
    <source>
        <strain evidence="2">MSR2</strain>
    </source>
</reference>
<dbReference type="Proteomes" id="UP001171299">
    <property type="component" value="Unassembled WGS sequence"/>
</dbReference>
<reference evidence="3" key="1">
    <citation type="submission" date="2017-11" db="EMBL/GenBank/DDBJ databases">
        <title>Genome sequence of Pantoea sp. MSR2.</title>
        <authorList>
            <person name="Nascimento F.X."/>
        </authorList>
    </citation>
    <scope>NUCLEOTIDE SEQUENCE [LARGE SCALE GENOMIC DNA]</scope>
    <source>
        <strain evidence="3">MSR2</strain>
    </source>
</reference>
<dbReference type="EMBL" id="CP024636">
    <property type="protein sequence ID" value="QGR07987.1"/>
    <property type="molecule type" value="Genomic_DNA"/>
</dbReference>
<dbReference type="InterPro" id="IPR029063">
    <property type="entry name" value="SAM-dependent_MTases_sf"/>
</dbReference>
<keyword evidence="4" id="KW-1185">Reference proteome</keyword>
<dbReference type="Proteomes" id="UP000424872">
    <property type="component" value="Chromosome"/>
</dbReference>
<dbReference type="AlphaFoldDB" id="A0AAP9H7I4"/>
<dbReference type="SUPFAM" id="SSF53335">
    <property type="entry name" value="S-adenosyl-L-methionine-dependent methyltransferases"/>
    <property type="match status" value="1"/>
</dbReference>
<evidence type="ECO:0000313" key="2">
    <source>
        <dbReference type="EMBL" id="QGR07987.1"/>
    </source>
</evidence>
<dbReference type="Gene3D" id="3.40.50.150">
    <property type="entry name" value="Vaccinia Virus protein VP39"/>
    <property type="match status" value="1"/>
</dbReference>
<evidence type="ECO:0000313" key="1">
    <source>
        <dbReference type="EMBL" id="MDO6408876.1"/>
    </source>
</evidence>
<accession>A0AAP9H7I4</accession>
<proteinExistence type="predicted"/>
<dbReference type="EMBL" id="JAUOOM010000022">
    <property type="protein sequence ID" value="MDO6408876.1"/>
    <property type="molecule type" value="Genomic_DNA"/>
</dbReference>
<evidence type="ECO:0008006" key="5">
    <source>
        <dbReference type="Google" id="ProtNLM"/>
    </source>
</evidence>
<dbReference type="KEGG" id="ppho:CTZ24_16780"/>
<sequence length="279" mass="32160">MRDIEDFITGESRYFEPMLMRATQSTAAQREQWRTETIRERQERISLEVFEQLEGHVKYGPFTGMKLDRNTWWGKLDLASQCLGLYEKEILDIVGEINPDQYSRFIDIGAADGYYAIGMLLSGKFNKTSCFEITEKGREVIAKNWQNNGSPGELHIFGEATEKSLAALSAEERNNAFVLVDIEGFEFELLSEKTLSLLQSCTVIIEIHHWVDDFLPRYTRLLRTASQLFDLELLKPVERATLHLAELRDLTDDNRLLLTSERRPGVMRFLKLSPKSPAM</sequence>
<organism evidence="2 3">
    <name type="scientific">Pantoea phytobeneficialis</name>
    <dbReference type="NCBI Taxonomy" id="2052056"/>
    <lineage>
        <taxon>Bacteria</taxon>
        <taxon>Pseudomonadati</taxon>
        <taxon>Pseudomonadota</taxon>
        <taxon>Gammaproteobacteria</taxon>
        <taxon>Enterobacterales</taxon>
        <taxon>Erwiniaceae</taxon>
        <taxon>Pantoea</taxon>
    </lineage>
</organism>
<evidence type="ECO:0000313" key="3">
    <source>
        <dbReference type="Proteomes" id="UP000424872"/>
    </source>
</evidence>
<gene>
    <name evidence="2" type="ORF">CTZ24_16780</name>
    <name evidence="1" type="ORF">Q3404_20095</name>
</gene>
<evidence type="ECO:0000313" key="4">
    <source>
        <dbReference type="Proteomes" id="UP001171299"/>
    </source>
</evidence>
<protein>
    <recommendedName>
        <fullName evidence="5">Methyltransferase FkbM domain-containing protein</fullName>
    </recommendedName>
</protein>
<dbReference type="RefSeq" id="WP_208724118.1">
    <property type="nucleotide sequence ID" value="NZ_CP024636.1"/>
</dbReference>